<evidence type="ECO:0000313" key="4">
    <source>
        <dbReference type="Proteomes" id="UP000320813"/>
    </source>
</evidence>
<name>A0A519BDA9_9DELT</name>
<dbReference type="CDD" id="cd20736">
    <property type="entry name" value="PoNe_Nuclease"/>
    <property type="match status" value="1"/>
</dbReference>
<gene>
    <name evidence="3" type="ORF">EVJ47_02970</name>
</gene>
<protein>
    <recommendedName>
        <fullName evidence="2">UPF0102 protein EVJ47_02970</fullName>
    </recommendedName>
</protein>
<dbReference type="Pfam" id="PF02021">
    <property type="entry name" value="UPF0102"/>
    <property type="match status" value="1"/>
</dbReference>
<evidence type="ECO:0000313" key="3">
    <source>
        <dbReference type="EMBL" id="RZD15246.1"/>
    </source>
</evidence>
<dbReference type="Proteomes" id="UP000320813">
    <property type="component" value="Unassembled WGS sequence"/>
</dbReference>
<organism evidence="3 4">
    <name type="scientific">Candidatus Acidulodesulfobacterium ferriphilum</name>
    <dbReference type="NCBI Taxonomy" id="2597223"/>
    <lineage>
        <taxon>Bacteria</taxon>
        <taxon>Deltaproteobacteria</taxon>
        <taxon>Candidatus Acidulodesulfobacterales</taxon>
        <taxon>Candidatus Acidulodesulfobacterium</taxon>
    </lineage>
</organism>
<comment type="caution">
    <text evidence="3">The sequence shown here is derived from an EMBL/GenBank/DDBJ whole genome shotgun (WGS) entry which is preliminary data.</text>
</comment>
<dbReference type="Gene3D" id="3.40.1350.10">
    <property type="match status" value="1"/>
</dbReference>
<dbReference type="AlphaFoldDB" id="A0A519BDA9"/>
<proteinExistence type="inferred from homology"/>
<accession>A0A519BDA9</accession>
<dbReference type="SUPFAM" id="SSF52980">
    <property type="entry name" value="Restriction endonuclease-like"/>
    <property type="match status" value="1"/>
</dbReference>
<dbReference type="InterPro" id="IPR003509">
    <property type="entry name" value="UPF0102_YraN-like"/>
</dbReference>
<sequence>MYSKNKNKSLNKAKGDAGEKIAAEFLEKIGYKIIKTNFRSGHKEIDIIAESENGVLNFIEVKSRFENRFGKPVEAFDNNKKNKIIGISLFFMSKFNIGKKSVNYGLISIEFIERGSVKLIYFENACD</sequence>
<dbReference type="PANTHER" id="PTHR34039:SF1">
    <property type="entry name" value="UPF0102 PROTEIN YRAN"/>
    <property type="match status" value="1"/>
</dbReference>
<reference evidence="3 4" key="1">
    <citation type="submission" date="2019-01" db="EMBL/GenBank/DDBJ databases">
        <title>Insights into ecological role of a new deltaproteobacterial order Candidatus Sinidesulfobacterales (Sva0485) by metagenomics and metatranscriptomics.</title>
        <authorList>
            <person name="Tan S."/>
            <person name="Liu J."/>
            <person name="Fang Y."/>
            <person name="Hedlund B.P."/>
            <person name="Lian Z.H."/>
            <person name="Huang L.Y."/>
            <person name="Li J.T."/>
            <person name="Huang L.N."/>
            <person name="Li W.J."/>
            <person name="Jiang H.C."/>
            <person name="Dong H.L."/>
            <person name="Shu W.S."/>
        </authorList>
    </citation>
    <scope>NUCLEOTIDE SEQUENCE [LARGE SCALE GENOMIC DNA]</scope>
    <source>
        <strain evidence="3">AP3</strain>
    </source>
</reference>
<evidence type="ECO:0000256" key="2">
    <source>
        <dbReference type="HAMAP-Rule" id="MF_00048"/>
    </source>
</evidence>
<dbReference type="GO" id="GO:0003676">
    <property type="term" value="F:nucleic acid binding"/>
    <property type="evidence" value="ECO:0007669"/>
    <property type="project" value="InterPro"/>
</dbReference>
<dbReference type="EMBL" id="SGBD01000001">
    <property type="protein sequence ID" value="RZD15246.1"/>
    <property type="molecule type" value="Genomic_DNA"/>
</dbReference>
<dbReference type="InterPro" id="IPR011856">
    <property type="entry name" value="tRNA_endonuc-like_dom_sf"/>
</dbReference>
<dbReference type="PANTHER" id="PTHR34039">
    <property type="entry name" value="UPF0102 PROTEIN YRAN"/>
    <property type="match status" value="1"/>
</dbReference>
<dbReference type="InterPro" id="IPR011335">
    <property type="entry name" value="Restrct_endonuc-II-like"/>
</dbReference>
<dbReference type="HAMAP" id="MF_00048">
    <property type="entry name" value="UPF0102"/>
    <property type="match status" value="1"/>
</dbReference>
<comment type="similarity">
    <text evidence="1 2">Belongs to the UPF0102 family.</text>
</comment>
<evidence type="ECO:0000256" key="1">
    <source>
        <dbReference type="ARBA" id="ARBA00006738"/>
    </source>
</evidence>